<organism evidence="2 3">
    <name type="scientific">Apiospora phragmitis</name>
    <dbReference type="NCBI Taxonomy" id="2905665"/>
    <lineage>
        <taxon>Eukaryota</taxon>
        <taxon>Fungi</taxon>
        <taxon>Dikarya</taxon>
        <taxon>Ascomycota</taxon>
        <taxon>Pezizomycotina</taxon>
        <taxon>Sordariomycetes</taxon>
        <taxon>Xylariomycetidae</taxon>
        <taxon>Amphisphaeriales</taxon>
        <taxon>Apiosporaceae</taxon>
        <taxon>Apiospora</taxon>
    </lineage>
</organism>
<evidence type="ECO:0000313" key="3">
    <source>
        <dbReference type="Proteomes" id="UP001480595"/>
    </source>
</evidence>
<keyword evidence="3" id="KW-1185">Reference proteome</keyword>
<evidence type="ECO:0000256" key="1">
    <source>
        <dbReference type="SAM" id="MobiDB-lite"/>
    </source>
</evidence>
<comment type="caution">
    <text evidence="2">The sequence shown here is derived from an EMBL/GenBank/DDBJ whole genome shotgun (WGS) entry which is preliminary data.</text>
</comment>
<dbReference type="RefSeq" id="XP_066710750.1">
    <property type="nucleotide sequence ID" value="XM_066861640.1"/>
</dbReference>
<gene>
    <name evidence="2" type="ORF">PG994_010231</name>
</gene>
<proteinExistence type="predicted"/>
<name>A0ABR1TRI8_9PEZI</name>
<dbReference type="GeneID" id="92094703"/>
<feature type="compositionally biased region" description="Polar residues" evidence="1">
    <location>
        <begin position="247"/>
        <end position="262"/>
    </location>
</feature>
<evidence type="ECO:0000313" key="2">
    <source>
        <dbReference type="EMBL" id="KAK8048501.1"/>
    </source>
</evidence>
<feature type="region of interest" description="Disordered" evidence="1">
    <location>
        <begin position="276"/>
        <end position="298"/>
    </location>
</feature>
<feature type="region of interest" description="Disordered" evidence="1">
    <location>
        <begin position="355"/>
        <end position="396"/>
    </location>
</feature>
<accession>A0ABR1TRI8</accession>
<feature type="region of interest" description="Disordered" evidence="1">
    <location>
        <begin position="239"/>
        <end position="262"/>
    </location>
</feature>
<feature type="region of interest" description="Disordered" evidence="1">
    <location>
        <begin position="212"/>
        <end position="231"/>
    </location>
</feature>
<feature type="compositionally biased region" description="Low complexity" evidence="1">
    <location>
        <begin position="289"/>
        <end position="298"/>
    </location>
</feature>
<feature type="compositionally biased region" description="Polar residues" evidence="1">
    <location>
        <begin position="361"/>
        <end position="374"/>
    </location>
</feature>
<sequence>MGEERQLRSMANFLNLVNGFSTSNDFVAGANGDDEGIFTSAMGSYLGPDGYFHSASEPFPDTTLDFTFPTTDTDNTNYYSRNNSSNDNLPSFPDTFGPTNTSHVGHPDSPPQVPYSGYFPGFVSQYQYQYRTYGETQTLSQPAQFQQPSLPLPLPNPNFGGGNNYPFCGGFDQSESPSGLISSNPNLNLNPIANSQGYHPFSSSSALLPAQEFDNLDNPSPVPVQGQSQVQQCACAPLRPQDLVDPPSNNSPSHSFDNNIDFGSSSSSSDVYHLLHHNHNHQPPTISGTLQPPSTQQQPLSLINQNTYFGSINSANIPSTINSVPGQEPASDDYYVSALASANFSSPSLPPLNSSPFAAVRTQTQLTEPSSSPQPDFGSEMPGAMASSTAPGGLAD</sequence>
<dbReference type="EMBL" id="JAQQWL010000011">
    <property type="protein sequence ID" value="KAK8048501.1"/>
    <property type="molecule type" value="Genomic_DNA"/>
</dbReference>
<protein>
    <submittedName>
        <fullName evidence="2">Uncharacterized protein</fullName>
    </submittedName>
</protein>
<reference evidence="2 3" key="1">
    <citation type="submission" date="2023-01" db="EMBL/GenBank/DDBJ databases">
        <title>Analysis of 21 Apiospora genomes using comparative genomics revels a genus with tremendous synthesis potential of carbohydrate active enzymes and secondary metabolites.</title>
        <authorList>
            <person name="Sorensen T."/>
        </authorList>
    </citation>
    <scope>NUCLEOTIDE SEQUENCE [LARGE SCALE GENOMIC DNA]</scope>
    <source>
        <strain evidence="2 3">CBS 135458</strain>
    </source>
</reference>
<dbReference type="Proteomes" id="UP001480595">
    <property type="component" value="Unassembled WGS sequence"/>
</dbReference>